<dbReference type="InterPro" id="IPR036596">
    <property type="entry name" value="Cyt-C_aa3_sf"/>
</dbReference>
<name>A0ABT4W607_9RHOB</name>
<dbReference type="Proteomes" id="UP001528040">
    <property type="component" value="Unassembled WGS sequence"/>
</dbReference>
<keyword evidence="4" id="KW-1185">Reference proteome</keyword>
<dbReference type="EMBL" id="JAQIIO010000010">
    <property type="protein sequence ID" value="MDA5095455.1"/>
    <property type="molecule type" value="Genomic_DNA"/>
</dbReference>
<dbReference type="RefSeq" id="WP_271055160.1">
    <property type="nucleotide sequence ID" value="NZ_JAQIIO010000010.1"/>
</dbReference>
<reference evidence="3 4" key="1">
    <citation type="submission" date="2023-01" db="EMBL/GenBank/DDBJ databases">
        <authorList>
            <person name="Yoon J.-W."/>
        </authorList>
    </citation>
    <scope>NUCLEOTIDE SEQUENCE [LARGE SCALE GENOMIC DNA]</scope>
    <source>
        <strain evidence="3 4">KMU-50</strain>
    </source>
</reference>
<evidence type="ECO:0000313" key="4">
    <source>
        <dbReference type="Proteomes" id="UP001528040"/>
    </source>
</evidence>
<accession>A0ABT4W607</accession>
<keyword evidence="1" id="KW-1133">Transmembrane helix</keyword>
<protein>
    <submittedName>
        <fullName evidence="3">Aa3-type cytochrome c oxidase subunit IV</fullName>
    </submittedName>
</protein>
<evidence type="ECO:0000313" key="3">
    <source>
        <dbReference type="EMBL" id="MDA5095455.1"/>
    </source>
</evidence>
<keyword evidence="1" id="KW-0472">Membrane</keyword>
<dbReference type="InterPro" id="IPR012422">
    <property type="entry name" value="Cyt_c_oxidase_su4_bac-aa3"/>
</dbReference>
<gene>
    <name evidence="3" type="ORF">O2N63_15305</name>
</gene>
<dbReference type="SUPFAM" id="SSF81469">
    <property type="entry name" value="Bacterial aa3 type cytochrome c oxidase subunit IV"/>
    <property type="match status" value="1"/>
</dbReference>
<dbReference type="Pfam" id="PF07835">
    <property type="entry name" value="COX4_pro_2"/>
    <property type="match status" value="1"/>
</dbReference>
<dbReference type="Gene3D" id="1.20.5.160">
    <property type="entry name" value="Bacterial aa3 type cytochrome c oxidase subunit IV"/>
    <property type="match status" value="1"/>
</dbReference>
<evidence type="ECO:0000256" key="1">
    <source>
        <dbReference type="SAM" id="Phobius"/>
    </source>
</evidence>
<keyword evidence="1" id="KW-0812">Transmembrane</keyword>
<feature type="transmembrane region" description="Helical" evidence="1">
    <location>
        <begin position="20"/>
        <end position="42"/>
    </location>
</feature>
<sequence>MAEHEMGTMDTSVQEKTYEGFIKVCARSTIAIILFLVFLAIVGA</sequence>
<feature type="domain" description="Cytochrome c oxidase subunit IV bacterial aa3 type" evidence="2">
    <location>
        <begin position="7"/>
        <end position="42"/>
    </location>
</feature>
<organism evidence="3 4">
    <name type="scientific">Aliiroseovarius salicola</name>
    <dbReference type="NCBI Taxonomy" id="3009082"/>
    <lineage>
        <taxon>Bacteria</taxon>
        <taxon>Pseudomonadati</taxon>
        <taxon>Pseudomonadota</taxon>
        <taxon>Alphaproteobacteria</taxon>
        <taxon>Rhodobacterales</taxon>
        <taxon>Paracoccaceae</taxon>
        <taxon>Aliiroseovarius</taxon>
    </lineage>
</organism>
<evidence type="ECO:0000259" key="2">
    <source>
        <dbReference type="Pfam" id="PF07835"/>
    </source>
</evidence>
<proteinExistence type="predicted"/>
<comment type="caution">
    <text evidence="3">The sequence shown here is derived from an EMBL/GenBank/DDBJ whole genome shotgun (WGS) entry which is preliminary data.</text>
</comment>